<dbReference type="EMBL" id="JARQWQ010000167">
    <property type="protein sequence ID" value="KAK2547815.1"/>
    <property type="molecule type" value="Genomic_DNA"/>
</dbReference>
<feature type="region of interest" description="Disordered" evidence="2">
    <location>
        <begin position="1"/>
        <end position="37"/>
    </location>
</feature>
<organism evidence="3 4">
    <name type="scientific">Acropora cervicornis</name>
    <name type="common">Staghorn coral</name>
    <dbReference type="NCBI Taxonomy" id="6130"/>
    <lineage>
        <taxon>Eukaryota</taxon>
        <taxon>Metazoa</taxon>
        <taxon>Cnidaria</taxon>
        <taxon>Anthozoa</taxon>
        <taxon>Hexacorallia</taxon>
        <taxon>Scleractinia</taxon>
        <taxon>Astrocoeniina</taxon>
        <taxon>Acroporidae</taxon>
        <taxon>Acropora</taxon>
    </lineage>
</organism>
<dbReference type="Gene3D" id="3.30.1370.10">
    <property type="entry name" value="K Homology domain, type 1"/>
    <property type="match status" value="1"/>
</dbReference>
<evidence type="ECO:0000256" key="1">
    <source>
        <dbReference type="PROSITE-ProRule" id="PRU00117"/>
    </source>
</evidence>
<dbReference type="Proteomes" id="UP001249851">
    <property type="component" value="Unassembled WGS sequence"/>
</dbReference>
<evidence type="ECO:0000313" key="4">
    <source>
        <dbReference type="Proteomes" id="UP001249851"/>
    </source>
</evidence>
<reference evidence="3" key="1">
    <citation type="journal article" date="2023" name="G3 (Bethesda)">
        <title>Whole genome assembly and annotation of the endangered Caribbean coral Acropora cervicornis.</title>
        <authorList>
            <person name="Selwyn J.D."/>
            <person name="Vollmer S.V."/>
        </authorList>
    </citation>
    <scope>NUCLEOTIDE SEQUENCE</scope>
    <source>
        <strain evidence="3">K2</strain>
    </source>
</reference>
<accession>A0AAD9PRN8</accession>
<reference evidence="3" key="2">
    <citation type="journal article" date="2023" name="Science">
        <title>Genomic signatures of disease resistance in endangered staghorn corals.</title>
        <authorList>
            <person name="Vollmer S.V."/>
            <person name="Selwyn J.D."/>
            <person name="Despard B.A."/>
            <person name="Roesel C.L."/>
        </authorList>
    </citation>
    <scope>NUCLEOTIDE SEQUENCE</scope>
    <source>
        <strain evidence="3">K2</strain>
    </source>
</reference>
<protein>
    <submittedName>
        <fullName evidence="3">Heterogeneous nuclear ribonucleoprotein K</fullName>
    </submittedName>
</protein>
<gene>
    <name evidence="3" type="ORF">P5673_032153</name>
</gene>
<evidence type="ECO:0000313" key="3">
    <source>
        <dbReference type="EMBL" id="KAK2547815.1"/>
    </source>
</evidence>
<dbReference type="InterPro" id="IPR036612">
    <property type="entry name" value="KH_dom_type_1_sf"/>
</dbReference>
<keyword evidence="1" id="KW-0694">RNA-binding</keyword>
<comment type="caution">
    <text evidence="3">The sequence shown here is derived from an EMBL/GenBank/DDBJ whole genome shotgun (WGS) entry which is preliminary data.</text>
</comment>
<dbReference type="AlphaFoldDB" id="A0AAD9PRN8"/>
<sequence length="81" mass="9174">MDQPAGEQEQGMGTKRPAEEDYNSNVHAKRSREEDEGNFKQLTLRFLLQSRDAGGIIGKAGQNVKRLRSEVWDTTMSLYVC</sequence>
<dbReference type="PROSITE" id="PS50084">
    <property type="entry name" value="KH_TYPE_1"/>
    <property type="match status" value="1"/>
</dbReference>
<keyword evidence="4" id="KW-1185">Reference proteome</keyword>
<keyword evidence="3" id="KW-0687">Ribonucleoprotein</keyword>
<name>A0AAD9PRN8_ACRCE</name>
<evidence type="ECO:0000256" key="2">
    <source>
        <dbReference type="SAM" id="MobiDB-lite"/>
    </source>
</evidence>
<proteinExistence type="predicted"/>
<dbReference type="GO" id="GO:1990904">
    <property type="term" value="C:ribonucleoprotein complex"/>
    <property type="evidence" value="ECO:0007669"/>
    <property type="project" value="UniProtKB-KW"/>
</dbReference>
<dbReference type="GO" id="GO:0003723">
    <property type="term" value="F:RNA binding"/>
    <property type="evidence" value="ECO:0007669"/>
    <property type="project" value="UniProtKB-UniRule"/>
</dbReference>